<dbReference type="CDD" id="cd00462">
    <property type="entry name" value="PTH"/>
    <property type="match status" value="1"/>
</dbReference>
<reference evidence="9" key="1">
    <citation type="submission" date="2022-02" db="EMBL/GenBank/DDBJ databases">
        <title>Corynebacterium sp. from urogenital microbiome.</title>
        <authorList>
            <person name="Cappelli E.A."/>
            <person name="Ribeiro T.G."/>
            <person name="Peixe L."/>
        </authorList>
    </citation>
    <scope>NUCLEOTIDE SEQUENCE</scope>
    <source>
        <strain evidence="9">C9Ua_112</strain>
    </source>
</reference>
<dbReference type="HAMAP" id="MF_00083">
    <property type="entry name" value="Pept_tRNA_hydro_bact"/>
    <property type="match status" value="1"/>
</dbReference>
<feature type="binding site" evidence="8">
    <location>
        <position position="96"/>
    </location>
    <ligand>
        <name>tRNA</name>
        <dbReference type="ChEBI" id="CHEBI:17843"/>
    </ligand>
</feature>
<dbReference type="Gene3D" id="3.40.50.1470">
    <property type="entry name" value="Peptidyl-tRNA hydrolase"/>
    <property type="match status" value="1"/>
</dbReference>
<keyword evidence="8" id="KW-0963">Cytoplasm</keyword>
<comment type="similarity">
    <text evidence="5 8">Belongs to the PTH family.</text>
</comment>
<evidence type="ECO:0000256" key="6">
    <source>
        <dbReference type="ARBA" id="ARBA00048707"/>
    </source>
</evidence>
<dbReference type="PANTHER" id="PTHR17224">
    <property type="entry name" value="PEPTIDYL-TRNA HYDROLASE"/>
    <property type="match status" value="1"/>
</dbReference>
<sequence length="208" mass="22442">MDSTMTVSELERGLEKVASQNKKQHTNSDTWLLVGLGNPGDKYATTRHNVGRMVIGEVLDRQVPAARLSTHKKTNTDIAEVNIAGRKVVLAQPRTYMNVSGGPVQQLAAFFKIPAENIIVAYDDLEGDPGAVKLRQSGGDKGHNGLKSITKSLGTKDYWRLSCGIGRPPGRMDPAAYVLKPFPKSEAADVAIMCADAADEVERLLAQG</sequence>
<keyword evidence="3 8" id="KW-0378">Hydrolase</keyword>
<dbReference type="GO" id="GO:0000049">
    <property type="term" value="F:tRNA binding"/>
    <property type="evidence" value="ECO:0007669"/>
    <property type="project" value="UniProtKB-UniRule"/>
</dbReference>
<dbReference type="Pfam" id="PF01195">
    <property type="entry name" value="Pept_tRNA_hydro"/>
    <property type="match status" value="1"/>
</dbReference>
<name>A0A9X3M4Q4_9CORY</name>
<dbReference type="PROSITE" id="PS01196">
    <property type="entry name" value="PEPT_TRNA_HYDROL_2"/>
    <property type="match status" value="1"/>
</dbReference>
<dbReference type="GO" id="GO:0006515">
    <property type="term" value="P:protein quality control for misfolded or incompletely synthesized proteins"/>
    <property type="evidence" value="ECO:0007669"/>
    <property type="project" value="UniProtKB-UniRule"/>
</dbReference>
<evidence type="ECO:0000313" key="10">
    <source>
        <dbReference type="Proteomes" id="UP001146505"/>
    </source>
</evidence>
<evidence type="ECO:0000256" key="3">
    <source>
        <dbReference type="ARBA" id="ARBA00022801"/>
    </source>
</evidence>
<evidence type="ECO:0000256" key="8">
    <source>
        <dbReference type="HAMAP-Rule" id="MF_00083"/>
    </source>
</evidence>
<dbReference type="EMBL" id="JAKMUV010000001">
    <property type="protein sequence ID" value="MCZ9304166.1"/>
    <property type="molecule type" value="Genomic_DNA"/>
</dbReference>
<evidence type="ECO:0000256" key="7">
    <source>
        <dbReference type="ARBA" id="ARBA00050038"/>
    </source>
</evidence>
<protein>
    <recommendedName>
        <fullName evidence="7 8">Peptidyl-tRNA hydrolase</fullName>
        <shortName evidence="8">Pth</shortName>
        <ecNumber evidence="1 8">3.1.1.29</ecNumber>
    </recommendedName>
</protein>
<dbReference type="AlphaFoldDB" id="A0A9X3M4Q4"/>
<dbReference type="GeneID" id="301812143"/>
<dbReference type="GO" id="GO:0004045">
    <property type="term" value="F:peptidyl-tRNA hydrolase activity"/>
    <property type="evidence" value="ECO:0007669"/>
    <property type="project" value="UniProtKB-UniRule"/>
</dbReference>
<feature type="site" description="Discriminates between blocked and unblocked aminoacyl-tRNA" evidence="8">
    <location>
        <position position="38"/>
    </location>
</feature>
<feature type="site" description="Stabilizes the basic form of H active site to accept a proton" evidence="8">
    <location>
        <position position="123"/>
    </location>
</feature>
<evidence type="ECO:0000256" key="4">
    <source>
        <dbReference type="ARBA" id="ARBA00022884"/>
    </source>
</evidence>
<dbReference type="InterPro" id="IPR018171">
    <property type="entry name" value="Pept_tRNA_hydro_CS"/>
</dbReference>
<keyword evidence="2 8" id="KW-0820">tRNA-binding</keyword>
<keyword evidence="4 8" id="KW-0694">RNA-binding</keyword>
<dbReference type="PANTHER" id="PTHR17224:SF1">
    <property type="entry name" value="PEPTIDYL-TRNA HYDROLASE"/>
    <property type="match status" value="1"/>
</dbReference>
<feature type="active site" description="Proton acceptor" evidence="8">
    <location>
        <position position="48"/>
    </location>
</feature>
<feature type="binding site" evidence="8">
    <location>
        <position position="144"/>
    </location>
    <ligand>
        <name>tRNA</name>
        <dbReference type="ChEBI" id="CHEBI:17843"/>
    </ligand>
</feature>
<comment type="subunit">
    <text evidence="8">Monomer.</text>
</comment>
<dbReference type="NCBIfam" id="TIGR00447">
    <property type="entry name" value="pth"/>
    <property type="match status" value="1"/>
</dbReference>
<organism evidence="9 10">
    <name type="scientific">Corynebacterium macclintockiae</name>
    <dbReference type="NCBI Taxonomy" id="2913501"/>
    <lineage>
        <taxon>Bacteria</taxon>
        <taxon>Bacillati</taxon>
        <taxon>Actinomycetota</taxon>
        <taxon>Actinomycetes</taxon>
        <taxon>Mycobacteriales</taxon>
        <taxon>Corynebacteriaceae</taxon>
        <taxon>Corynebacterium</taxon>
    </lineage>
</organism>
<dbReference type="FunFam" id="3.40.50.1470:FF:000001">
    <property type="entry name" value="Peptidyl-tRNA hydrolase"/>
    <property type="match status" value="1"/>
</dbReference>
<evidence type="ECO:0000256" key="5">
    <source>
        <dbReference type="ARBA" id="ARBA00038063"/>
    </source>
</evidence>
<accession>A0A9X3M4Q4</accession>
<dbReference type="Proteomes" id="UP001146505">
    <property type="component" value="Unassembled WGS sequence"/>
</dbReference>
<comment type="function">
    <text evidence="8">Hydrolyzes ribosome-free peptidyl-tRNAs (with 1 or more amino acids incorporated), which drop off the ribosome during protein synthesis, or as a result of ribosome stalling.</text>
</comment>
<comment type="catalytic activity">
    <reaction evidence="6 8">
        <text>an N-acyl-L-alpha-aminoacyl-tRNA + H2O = an N-acyl-L-amino acid + a tRNA + H(+)</text>
        <dbReference type="Rhea" id="RHEA:54448"/>
        <dbReference type="Rhea" id="RHEA-COMP:10123"/>
        <dbReference type="Rhea" id="RHEA-COMP:13883"/>
        <dbReference type="ChEBI" id="CHEBI:15377"/>
        <dbReference type="ChEBI" id="CHEBI:15378"/>
        <dbReference type="ChEBI" id="CHEBI:59874"/>
        <dbReference type="ChEBI" id="CHEBI:78442"/>
        <dbReference type="ChEBI" id="CHEBI:138191"/>
        <dbReference type="EC" id="3.1.1.29"/>
    </reaction>
</comment>
<feature type="binding site" evidence="8">
    <location>
        <position position="98"/>
    </location>
    <ligand>
        <name>tRNA</name>
        <dbReference type="ChEBI" id="CHEBI:17843"/>
    </ligand>
</feature>
<dbReference type="GO" id="GO:0072344">
    <property type="term" value="P:rescue of stalled ribosome"/>
    <property type="evidence" value="ECO:0007669"/>
    <property type="project" value="UniProtKB-UniRule"/>
</dbReference>
<dbReference type="GO" id="GO:0005737">
    <property type="term" value="C:cytoplasm"/>
    <property type="evidence" value="ECO:0007669"/>
    <property type="project" value="UniProtKB-SubCell"/>
</dbReference>
<keyword evidence="10" id="KW-1185">Reference proteome</keyword>
<comment type="subcellular location">
    <subcellularLocation>
        <location evidence="8">Cytoplasm</location>
    </subcellularLocation>
</comment>
<gene>
    <name evidence="8 9" type="primary">pth</name>
    <name evidence="9" type="ORF">L8U58_01215</name>
</gene>
<comment type="caution">
    <text evidence="9">The sequence shown here is derived from an EMBL/GenBank/DDBJ whole genome shotgun (WGS) entry which is preliminary data.</text>
</comment>
<feature type="binding site" evidence="8">
    <location>
        <position position="43"/>
    </location>
    <ligand>
        <name>tRNA</name>
        <dbReference type="ChEBI" id="CHEBI:17843"/>
    </ligand>
</feature>
<comment type="function">
    <text evidence="8">Catalyzes the release of premature peptidyl moieties from peptidyl-tRNA molecules trapped in stalled 50S ribosomal subunits, and thus maintains levels of free tRNAs and 50S ribosomes.</text>
</comment>
<evidence type="ECO:0000313" key="9">
    <source>
        <dbReference type="EMBL" id="MCZ9304166.1"/>
    </source>
</evidence>
<dbReference type="EC" id="3.1.1.29" evidence="1 8"/>
<dbReference type="RefSeq" id="WP_034967346.1">
    <property type="nucleotide sequence ID" value="NZ_CP180526.1"/>
</dbReference>
<dbReference type="InterPro" id="IPR036416">
    <property type="entry name" value="Pept_tRNA_hydro_sf"/>
</dbReference>
<proteinExistence type="inferred from homology"/>
<dbReference type="SUPFAM" id="SSF53178">
    <property type="entry name" value="Peptidyl-tRNA hydrolase-like"/>
    <property type="match status" value="1"/>
</dbReference>
<dbReference type="InterPro" id="IPR001328">
    <property type="entry name" value="Pept_tRNA_hydro"/>
</dbReference>
<evidence type="ECO:0000256" key="2">
    <source>
        <dbReference type="ARBA" id="ARBA00022555"/>
    </source>
</evidence>
<evidence type="ECO:0000256" key="1">
    <source>
        <dbReference type="ARBA" id="ARBA00013260"/>
    </source>
</evidence>